<evidence type="ECO:0000256" key="6">
    <source>
        <dbReference type="ARBA" id="ARBA00023004"/>
    </source>
</evidence>
<dbReference type="PATRIC" id="fig|1279009.4.peg.3014"/>
<evidence type="ECO:0000256" key="1">
    <source>
        <dbReference type="ARBA" id="ARBA00004196"/>
    </source>
</evidence>
<keyword evidence="4 8" id="KW-0732">Signal</keyword>
<evidence type="ECO:0000256" key="2">
    <source>
        <dbReference type="ARBA" id="ARBA00022617"/>
    </source>
</evidence>
<dbReference type="RefSeq" id="WP_009196362.1">
    <property type="nucleotide sequence ID" value="NZ_AODQ01000083.1"/>
</dbReference>
<dbReference type="GO" id="GO:0020037">
    <property type="term" value="F:heme binding"/>
    <property type="evidence" value="ECO:0007669"/>
    <property type="project" value="InterPro"/>
</dbReference>
<feature type="domain" description="Cytochrome c" evidence="9">
    <location>
        <begin position="454"/>
        <end position="596"/>
    </location>
</feature>
<dbReference type="InterPro" id="IPR036909">
    <property type="entry name" value="Cyt_c-like_dom_sf"/>
</dbReference>
<feature type="chain" id="PRO_5004081616" evidence="8">
    <location>
        <begin position="29"/>
        <end position="612"/>
    </location>
</feature>
<reference evidence="10 11" key="1">
    <citation type="journal article" date="2013" name="Genome Announc.">
        <title>Draft Genome Sequence of Cesiribacter andamanensis Strain AMV16T, Isolated from a Soil Sample from a Mud Volcano in the Andaman Islands, India.</title>
        <authorList>
            <person name="Shivaji S."/>
            <person name="Ara S."/>
            <person name="Begum Z."/>
            <person name="Srinivas T.N."/>
            <person name="Singh A."/>
            <person name="Kumar Pinnaka A."/>
        </authorList>
    </citation>
    <scope>NUCLEOTIDE SEQUENCE [LARGE SCALE GENOMIC DNA]</scope>
    <source>
        <strain evidence="10 11">AMV16</strain>
    </source>
</reference>
<dbReference type="GO" id="GO:0009055">
    <property type="term" value="F:electron transfer activity"/>
    <property type="evidence" value="ECO:0007669"/>
    <property type="project" value="InterPro"/>
</dbReference>
<dbReference type="PANTHER" id="PTHR30600:SF10">
    <property type="entry name" value="BLL6722 PROTEIN"/>
    <property type="match status" value="1"/>
</dbReference>
<organism evidence="10 11">
    <name type="scientific">Cesiribacter andamanensis AMV16</name>
    <dbReference type="NCBI Taxonomy" id="1279009"/>
    <lineage>
        <taxon>Bacteria</taxon>
        <taxon>Pseudomonadati</taxon>
        <taxon>Bacteroidota</taxon>
        <taxon>Cytophagia</taxon>
        <taxon>Cytophagales</taxon>
        <taxon>Cesiribacteraceae</taxon>
        <taxon>Cesiribacter</taxon>
    </lineage>
</organism>
<dbReference type="SUPFAM" id="SSF46626">
    <property type="entry name" value="Cytochrome c"/>
    <property type="match status" value="2"/>
</dbReference>
<keyword evidence="5 10" id="KW-0560">Oxidoreductase</keyword>
<dbReference type="InterPro" id="IPR038352">
    <property type="entry name" value="Imelysin_sf"/>
</dbReference>
<accession>M7N3W6</accession>
<keyword evidence="11" id="KW-1185">Reference proteome</keyword>
<evidence type="ECO:0000256" key="8">
    <source>
        <dbReference type="SAM" id="SignalP"/>
    </source>
</evidence>
<keyword evidence="10" id="KW-0575">Peroxidase</keyword>
<dbReference type="InterPro" id="IPR004852">
    <property type="entry name" value="Di-haem_cyt_c_peroxidsae"/>
</dbReference>
<dbReference type="eggNOG" id="COG1858">
    <property type="taxonomic scope" value="Bacteria"/>
</dbReference>
<keyword evidence="3 7" id="KW-0479">Metal-binding</keyword>
<dbReference type="InterPro" id="IPR009056">
    <property type="entry name" value="Cyt_c-like_dom"/>
</dbReference>
<evidence type="ECO:0000313" key="10">
    <source>
        <dbReference type="EMBL" id="EMR01906.1"/>
    </source>
</evidence>
<comment type="subcellular location">
    <subcellularLocation>
        <location evidence="1">Cell envelope</location>
    </subcellularLocation>
</comment>
<evidence type="ECO:0000256" key="7">
    <source>
        <dbReference type="PROSITE-ProRule" id="PRU00433"/>
    </source>
</evidence>
<keyword evidence="2 7" id="KW-0349">Heme</keyword>
<dbReference type="OrthoDB" id="9805202at2"/>
<evidence type="ECO:0000256" key="5">
    <source>
        <dbReference type="ARBA" id="ARBA00023002"/>
    </source>
</evidence>
<sequence length="612" mass="69250">MMHLQMIKKETYGIISLFFLILATSCSAPSPTEEVTARAFQEIEDLYRSDLTACIMALEQLQQPQDADQQQALFRRARMHFKLAEPMLAFAEQENYRFLNQPNILKIEEEDFTDIKRKAPSGFQVLEELIFDPGADAESIGRHAAQVSNRLKLIRKNTRFSSYLQYHFLWMMRNALVRVALTGITGFDSPVQENSLEESAFVYRRLKKYLSLFKGNFRNPALLEAWNQQFDSSLKALQGNFEAFDRYTFLKDHTHAQLALWVQTKDDWNVSFPFTLALEHDASSLFTSTTFNLAYFEERPSGPLTKEKVLLGKQLFHDPSLSASGALSCASCHQEARAFTDGKQRADGQLRNSPSLSYAALQRGFFYDKRTSSLEGQIISVVNNQQEFHSSLEDMVQTVRQQPAYQQAFARLYPQQEISDARIRHAIASYIRSLTPFDSRFDRSIDGLEQSLSESEIRGFNLFSGKAKCATCHFAPVFNGTVPPEFSETELELLGVPDAPDTVGARIDQDPGRYQVYGTEERKFFFKTPSLRNSAHTAPYMHNGVYNTLEEVLDFYNRGGGAGIGIALEHQTLPPDALQLSKQEIADIIAFLGSLSDRYLEQPAGLAASPQP</sequence>
<dbReference type="InterPro" id="IPR051395">
    <property type="entry name" value="Cytochrome_c_Peroxidase/MauG"/>
</dbReference>
<evidence type="ECO:0000259" key="9">
    <source>
        <dbReference type="PROSITE" id="PS51007"/>
    </source>
</evidence>
<dbReference type="AlphaFoldDB" id="M7N3W6"/>
<dbReference type="GO" id="GO:0030313">
    <property type="term" value="C:cell envelope"/>
    <property type="evidence" value="ECO:0007669"/>
    <property type="project" value="UniProtKB-SubCell"/>
</dbReference>
<dbReference type="PROSITE" id="PS51007">
    <property type="entry name" value="CYTC"/>
    <property type="match status" value="2"/>
</dbReference>
<name>M7N3W6_9BACT</name>
<dbReference type="Pfam" id="PF03150">
    <property type="entry name" value="CCP_MauG"/>
    <property type="match status" value="1"/>
</dbReference>
<evidence type="ECO:0000313" key="11">
    <source>
        <dbReference type="Proteomes" id="UP000011910"/>
    </source>
</evidence>
<comment type="caution">
    <text evidence="10">The sequence shown here is derived from an EMBL/GenBank/DDBJ whole genome shotgun (WGS) entry which is preliminary data.</text>
</comment>
<dbReference type="Gene3D" id="1.20.1420.20">
    <property type="entry name" value="M75 peptidase, HXXE motif"/>
    <property type="match status" value="1"/>
</dbReference>
<dbReference type="EC" id="1.11.1.5" evidence="10"/>
<feature type="signal peptide" evidence="8">
    <location>
        <begin position="1"/>
        <end position="28"/>
    </location>
</feature>
<evidence type="ECO:0000256" key="3">
    <source>
        <dbReference type="ARBA" id="ARBA00022723"/>
    </source>
</evidence>
<dbReference type="PANTHER" id="PTHR30600">
    <property type="entry name" value="CYTOCHROME C PEROXIDASE-RELATED"/>
    <property type="match status" value="1"/>
</dbReference>
<dbReference type="STRING" id="1279009.ADICEAN_02975"/>
<dbReference type="EMBL" id="AODQ01000083">
    <property type="protein sequence ID" value="EMR01906.1"/>
    <property type="molecule type" value="Genomic_DNA"/>
</dbReference>
<dbReference type="Gene3D" id="1.10.760.10">
    <property type="entry name" value="Cytochrome c-like domain"/>
    <property type="match status" value="2"/>
</dbReference>
<evidence type="ECO:0000256" key="4">
    <source>
        <dbReference type="ARBA" id="ARBA00022729"/>
    </source>
</evidence>
<dbReference type="GO" id="GO:0046872">
    <property type="term" value="F:metal ion binding"/>
    <property type="evidence" value="ECO:0007669"/>
    <property type="project" value="UniProtKB-KW"/>
</dbReference>
<protein>
    <submittedName>
        <fullName evidence="10">Cytochrome c551 peroxidase</fullName>
        <ecNumber evidence="10">1.11.1.5</ecNumber>
    </submittedName>
</protein>
<keyword evidence="6 7" id="KW-0408">Iron</keyword>
<proteinExistence type="predicted"/>
<feature type="domain" description="Cytochrome c" evidence="9">
    <location>
        <begin position="307"/>
        <end position="429"/>
    </location>
</feature>
<dbReference type="GO" id="GO:0004130">
    <property type="term" value="F:cytochrome-c peroxidase activity"/>
    <property type="evidence" value="ECO:0007669"/>
    <property type="project" value="UniProtKB-EC"/>
</dbReference>
<dbReference type="Proteomes" id="UP000011910">
    <property type="component" value="Unassembled WGS sequence"/>
</dbReference>
<gene>
    <name evidence="10" type="primary">ccp</name>
    <name evidence="10" type="ORF">ADICEAN_02975</name>
</gene>